<name>A0A7C1TB50_THEPE</name>
<dbReference type="AlphaFoldDB" id="A0A7C1TB50"/>
<sequence>MAASTLLERLEQVIPGFHGYRQRALLREDDALIREKVASMLDSAKGRVERMIVIMRKKNIGAALRLDDLRLELIKASQMLKHAKRDTDLFEKGEANESVLEELLKCDYELVHLALRVMERVVNLSMSLEDREFMDKLNETINIVYELESCIKRREIIITGSK</sequence>
<dbReference type="EMBL" id="DRZM01000040">
    <property type="protein sequence ID" value="HHP04348.1"/>
    <property type="molecule type" value="Genomic_DNA"/>
</dbReference>
<dbReference type="EMBL" id="DSKP01000111">
    <property type="protein sequence ID" value="HEB48765.1"/>
    <property type="molecule type" value="Genomic_DNA"/>
</dbReference>
<comment type="caution">
    <text evidence="1">The sequence shown here is derived from an EMBL/GenBank/DDBJ whole genome shotgun (WGS) entry which is preliminary data.</text>
</comment>
<gene>
    <name evidence="2" type="ORF">ENM88_01185</name>
    <name evidence="1" type="ORF">ENP77_03105</name>
</gene>
<organism evidence="1">
    <name type="scientific">Thermofilum pendens</name>
    <dbReference type="NCBI Taxonomy" id="2269"/>
    <lineage>
        <taxon>Archaea</taxon>
        <taxon>Thermoproteota</taxon>
        <taxon>Thermoprotei</taxon>
        <taxon>Thermofilales</taxon>
        <taxon>Thermofilaceae</taxon>
        <taxon>Thermofilum</taxon>
    </lineage>
</organism>
<protein>
    <recommendedName>
        <fullName evidence="3">DUF47 family protein</fullName>
    </recommendedName>
</protein>
<proteinExistence type="predicted"/>
<evidence type="ECO:0008006" key="3">
    <source>
        <dbReference type="Google" id="ProtNLM"/>
    </source>
</evidence>
<evidence type="ECO:0000313" key="2">
    <source>
        <dbReference type="EMBL" id="HHP04348.1"/>
    </source>
</evidence>
<accession>A0A7C1TB50</accession>
<reference evidence="1" key="1">
    <citation type="journal article" date="2020" name="mSystems">
        <title>Genome- and Community-Level Interaction Insights into Carbon Utilization and Element Cycling Functions of Hydrothermarchaeota in Hydrothermal Sediment.</title>
        <authorList>
            <person name="Zhou Z."/>
            <person name="Liu Y."/>
            <person name="Xu W."/>
            <person name="Pan J."/>
            <person name="Luo Z.H."/>
            <person name="Li M."/>
        </authorList>
    </citation>
    <scope>NUCLEOTIDE SEQUENCE [LARGE SCALE GENOMIC DNA]</scope>
    <source>
        <strain evidence="2">SpSt-1125</strain>
        <strain evidence="1">SpSt-25</strain>
    </source>
</reference>
<evidence type="ECO:0000313" key="1">
    <source>
        <dbReference type="EMBL" id="HEB48765.1"/>
    </source>
</evidence>